<dbReference type="EMBL" id="CP134050">
    <property type="protein sequence ID" value="WNC12204.1"/>
    <property type="molecule type" value="Genomic_DNA"/>
</dbReference>
<comment type="similarity">
    <text evidence="1">Belongs to the peptidase S13 family.</text>
</comment>
<keyword evidence="5" id="KW-1185">Reference proteome</keyword>
<dbReference type="InterPro" id="IPR012338">
    <property type="entry name" value="Beta-lactam/transpept-like"/>
</dbReference>
<dbReference type="Proteomes" id="UP001256827">
    <property type="component" value="Chromosome"/>
</dbReference>
<dbReference type="Gene3D" id="3.50.80.20">
    <property type="entry name" value="D-Ala-D-Ala carboxypeptidase C, peptidase S13"/>
    <property type="match status" value="2"/>
</dbReference>
<organism evidence="4 5">
    <name type="scientific">Brevibacillus brevis</name>
    <name type="common">Bacillus brevis</name>
    <dbReference type="NCBI Taxonomy" id="1393"/>
    <lineage>
        <taxon>Bacteria</taxon>
        <taxon>Bacillati</taxon>
        <taxon>Bacillota</taxon>
        <taxon>Bacilli</taxon>
        <taxon>Bacillales</taxon>
        <taxon>Paenibacillaceae</taxon>
        <taxon>Brevibacillus</taxon>
    </lineage>
</organism>
<dbReference type="EC" id="3.4.16.4" evidence="4"/>
<dbReference type="GO" id="GO:0009002">
    <property type="term" value="F:serine-type D-Ala-D-Ala carboxypeptidase activity"/>
    <property type="evidence" value="ECO:0007669"/>
    <property type="project" value="UniProtKB-EC"/>
</dbReference>
<keyword evidence="4" id="KW-0645">Protease</keyword>
<gene>
    <name evidence="4" type="primary">dacB</name>
    <name evidence="4" type="ORF">RGB73_15785</name>
</gene>
<feature type="chain" id="PRO_5046134323" evidence="3">
    <location>
        <begin position="30"/>
        <end position="960"/>
    </location>
</feature>
<dbReference type="NCBIfam" id="TIGR00666">
    <property type="entry name" value="PBP4"/>
    <property type="match status" value="2"/>
</dbReference>
<accession>A0ABY9SWL4</accession>
<name>A0ABY9SWL4_BREBE</name>
<keyword evidence="3" id="KW-0732">Signal</keyword>
<dbReference type="PANTHER" id="PTHR30023:SF0">
    <property type="entry name" value="PENICILLIN-SENSITIVE CARBOXYPEPTIDASE A"/>
    <property type="match status" value="1"/>
</dbReference>
<sequence>MNVRCIRHGFAWILMLLLVFQAAAAPALAQEATAAASPLAASVEKFLSDLQKGEENMGLYAGIAVYDWTDKRYIYTHHEKRHYIPASNMKLFTTIAALDRLGPAFQWKTEVYIDGQVNAGGILQGNLILKGNGDPSLTEEGLQELAAAVKEKGIKQVNGNLLLDESYFDDVRLGTSWMWDDEPYGYSAQLSALAVHKNFVTATIAPGQKIGDAAKIALEPATSYLTLTNRAKTVEGSKSDLTVERLRGKNEVIVTGTIGTKAAPYQEDVTMEDPAMFVGEIWKRQLLAQGVKLGPKAQVMKTAVTKGVPLTSHLSPTLGEIIVELNKESDNFYAEMLLKTLGATQKGKGSFEAGVETVSDVLKRAGIDSGYRQADGSGLSRFDLVTPEQVVELLSFLQDQDYREALEASLPIAGVDGTLKNRLIGTPAESRLIAKTGSMGGVNSLSGYVTAKNGHKLLFSILINGIYKSKYAKDLQDYIAVQLATYPDNRTPDGYAPKTPATYQLSAVLDPILDKPEAAGLTAGLIVKKVGGEVLYERDADSLLTPASNLKLLTTGAALTRLGPDYTFKTELYGDAPIAKNGVQTGNVYIKGYGDPTLHTEDALKVQEGVSIEEIAAWLKAQGIKRVSGNLVMDESFFDQQRLGLGWAWDDESYSYNPTLGALALNRGTVMIQYEPAKNAGEPVRINVLPKTSYVTVINQATTASAGEENTIAIARDRATNTIRLTGSLPLDQSADYERVPVEEPAKYVGTALKEALVKAGVSFSPNSNVEIGTVPPSAAKWTEFASLPLKDILLYLNKQSDNFYAEMMLKTLGAVIKGEGSSAAGAEVVQETLKSLGGQTNFDMVDGSGLTRYNLISARHIAAMLEGMTKSKDFAVYYESLPIAGVDGTLKNRLKGTGAENNVHGKTGSMTGVNSLSGYFTTKDGEQLVFSIVLNGYAESSKVMTGLQDEIITSLSSSE</sequence>
<evidence type="ECO:0000313" key="5">
    <source>
        <dbReference type="Proteomes" id="UP001256827"/>
    </source>
</evidence>
<evidence type="ECO:0000256" key="2">
    <source>
        <dbReference type="ARBA" id="ARBA00022801"/>
    </source>
</evidence>
<reference evidence="4 5" key="1">
    <citation type="submission" date="2023-09" db="EMBL/GenBank/DDBJ databases">
        <title>Complete Genome and Methylome dissection of Bacillus brevis NEB573 original source of BbsI restriction endonuclease.</title>
        <authorList>
            <person name="Fomenkov A."/>
            <person name="Roberts R.D."/>
        </authorList>
    </citation>
    <scope>NUCLEOTIDE SEQUENCE [LARGE SCALE GENOMIC DNA]</scope>
    <source>
        <strain evidence="4 5">NEB573</strain>
    </source>
</reference>
<feature type="signal peptide" evidence="3">
    <location>
        <begin position="1"/>
        <end position="29"/>
    </location>
</feature>
<dbReference type="PANTHER" id="PTHR30023">
    <property type="entry name" value="D-ALANYL-D-ALANINE CARBOXYPEPTIDASE"/>
    <property type="match status" value="1"/>
</dbReference>
<proteinExistence type="inferred from homology"/>
<dbReference type="Pfam" id="PF02113">
    <property type="entry name" value="Peptidase_S13"/>
    <property type="match status" value="2"/>
</dbReference>
<evidence type="ECO:0000313" key="4">
    <source>
        <dbReference type="EMBL" id="WNC12204.1"/>
    </source>
</evidence>
<keyword evidence="2 4" id="KW-0378">Hydrolase</keyword>
<evidence type="ECO:0000256" key="1">
    <source>
        <dbReference type="ARBA" id="ARBA00006096"/>
    </source>
</evidence>
<dbReference type="InterPro" id="IPR000667">
    <property type="entry name" value="Peptidase_S13"/>
</dbReference>
<dbReference type="SUPFAM" id="SSF56601">
    <property type="entry name" value="beta-lactamase/transpeptidase-like"/>
    <property type="match status" value="2"/>
</dbReference>
<dbReference type="RefSeq" id="WP_310763474.1">
    <property type="nucleotide sequence ID" value="NZ_CP134050.1"/>
</dbReference>
<dbReference type="PRINTS" id="PR00922">
    <property type="entry name" value="DADACBPTASE3"/>
</dbReference>
<evidence type="ECO:0000256" key="3">
    <source>
        <dbReference type="SAM" id="SignalP"/>
    </source>
</evidence>
<dbReference type="Gene3D" id="3.40.710.10">
    <property type="entry name" value="DD-peptidase/beta-lactamase superfamily"/>
    <property type="match status" value="2"/>
</dbReference>
<protein>
    <submittedName>
        <fullName evidence="4">D-alanyl-D-alanine carboxypeptidase/D-alanyl-D-alanine-endopeptidase</fullName>
        <ecNumber evidence="4">3.4.16.4</ecNumber>
    </submittedName>
</protein>
<keyword evidence="4" id="KW-0121">Carboxypeptidase</keyword>